<accession>A0AAD4XTF7</accession>
<dbReference type="Proteomes" id="UP001202328">
    <property type="component" value="Unassembled WGS sequence"/>
</dbReference>
<gene>
    <name evidence="1" type="ORF">MKW98_008788</name>
</gene>
<protein>
    <submittedName>
        <fullName evidence="1">Uncharacterized protein</fullName>
    </submittedName>
</protein>
<reference evidence="1" key="1">
    <citation type="submission" date="2022-04" db="EMBL/GenBank/DDBJ databases">
        <title>A functionally conserved STORR gene fusion in Papaver species that diverged 16.8 million years ago.</title>
        <authorList>
            <person name="Catania T."/>
        </authorList>
    </citation>
    <scope>NUCLEOTIDE SEQUENCE</scope>
    <source>
        <strain evidence="1">S-188037</strain>
    </source>
</reference>
<dbReference type="AlphaFoldDB" id="A0AAD4XTF7"/>
<proteinExistence type="predicted"/>
<evidence type="ECO:0000313" key="2">
    <source>
        <dbReference type="Proteomes" id="UP001202328"/>
    </source>
</evidence>
<organism evidence="1 2">
    <name type="scientific">Papaver atlanticum</name>
    <dbReference type="NCBI Taxonomy" id="357466"/>
    <lineage>
        <taxon>Eukaryota</taxon>
        <taxon>Viridiplantae</taxon>
        <taxon>Streptophyta</taxon>
        <taxon>Embryophyta</taxon>
        <taxon>Tracheophyta</taxon>
        <taxon>Spermatophyta</taxon>
        <taxon>Magnoliopsida</taxon>
        <taxon>Ranunculales</taxon>
        <taxon>Papaveraceae</taxon>
        <taxon>Papaveroideae</taxon>
        <taxon>Papaver</taxon>
    </lineage>
</organism>
<sequence length="115" mass="13484">MEIKQKQVVVRGLPRFLDQTQQLEAVGANNEANKKLEMDTKQRETQLQELRIRYYARRNSLTETEKEKIREYKRIAYLKRKSTTASEGSSDQVAVMKSGKEHIYILLLIFFSPTC</sequence>
<name>A0AAD4XTF7_9MAGN</name>
<comment type="caution">
    <text evidence="1">The sequence shown here is derived from an EMBL/GenBank/DDBJ whole genome shotgun (WGS) entry which is preliminary data.</text>
</comment>
<keyword evidence="2" id="KW-1185">Reference proteome</keyword>
<dbReference type="EMBL" id="JAJJMB010003697">
    <property type="protein sequence ID" value="KAI3946195.1"/>
    <property type="molecule type" value="Genomic_DNA"/>
</dbReference>
<evidence type="ECO:0000313" key="1">
    <source>
        <dbReference type="EMBL" id="KAI3946195.1"/>
    </source>
</evidence>